<name>A0ABV5QXJ3_9ACTN</name>
<evidence type="ECO:0000256" key="2">
    <source>
        <dbReference type="ARBA" id="ARBA00023125"/>
    </source>
</evidence>
<sequence>MIGTVFRSEDVPTEDRFDCWRELTGRTRHCEAISPHAADYRAELRHMEMGPVTVWKTSIPPTRFVRNATMARRDDPELYHLTLVLDGDLAVSPDAGPTATVGPSCLTLIDSSTPYDVRSYDAGSYDARAYETRSAGPERDRVVGGVAVDLPKAMLPLSPHRVRHLLGRSLPAREGTGALLADFLVGLERQAAFLQPSDGPRLGTVVRDLMAAWLAHLLEAEAALPPETRQEALLQHIRAFIQRNLHDPELTPGVIAAAHHISLSHLHRVFTRQSGGETVAASIRAQRLDRAHRDLADPALQTTPIHAVAARWGMTRASDFTRAFRAAYGLSPKEHRQRSLSGADTR</sequence>
<evidence type="ECO:0000313" key="6">
    <source>
        <dbReference type="Proteomes" id="UP001589716"/>
    </source>
</evidence>
<dbReference type="RefSeq" id="WP_345483735.1">
    <property type="nucleotide sequence ID" value="NZ_BAAAWU010000001.1"/>
</dbReference>
<dbReference type="InterPro" id="IPR050204">
    <property type="entry name" value="AraC_XylS_family_regulators"/>
</dbReference>
<dbReference type="PROSITE" id="PS00041">
    <property type="entry name" value="HTH_ARAC_FAMILY_1"/>
    <property type="match status" value="1"/>
</dbReference>
<feature type="domain" description="HTH araC/xylS-type" evidence="4">
    <location>
        <begin position="235"/>
        <end position="338"/>
    </location>
</feature>
<dbReference type="InterPro" id="IPR018062">
    <property type="entry name" value="HTH_AraC-typ_CS"/>
</dbReference>
<dbReference type="PANTHER" id="PTHR46796">
    <property type="entry name" value="HTH-TYPE TRANSCRIPTIONAL ACTIVATOR RHAS-RELATED"/>
    <property type="match status" value="1"/>
</dbReference>
<proteinExistence type="predicted"/>
<evidence type="ECO:0000256" key="3">
    <source>
        <dbReference type="ARBA" id="ARBA00023163"/>
    </source>
</evidence>
<dbReference type="Proteomes" id="UP001589716">
    <property type="component" value="Unassembled WGS sequence"/>
</dbReference>
<dbReference type="InterPro" id="IPR018060">
    <property type="entry name" value="HTH_AraC"/>
</dbReference>
<dbReference type="PANTHER" id="PTHR46796:SF6">
    <property type="entry name" value="ARAC SUBFAMILY"/>
    <property type="match status" value="1"/>
</dbReference>
<keyword evidence="2" id="KW-0238">DNA-binding</keyword>
<dbReference type="Gene3D" id="1.10.10.60">
    <property type="entry name" value="Homeodomain-like"/>
    <property type="match status" value="1"/>
</dbReference>
<evidence type="ECO:0000259" key="4">
    <source>
        <dbReference type="PROSITE" id="PS01124"/>
    </source>
</evidence>
<dbReference type="InterPro" id="IPR009057">
    <property type="entry name" value="Homeodomain-like_sf"/>
</dbReference>
<gene>
    <name evidence="5" type="ORF">ACFFTP_29165</name>
</gene>
<keyword evidence="1" id="KW-0805">Transcription regulation</keyword>
<organism evidence="5 6">
    <name type="scientific">Streptomyces roseoviridis</name>
    <dbReference type="NCBI Taxonomy" id="67361"/>
    <lineage>
        <taxon>Bacteria</taxon>
        <taxon>Bacillati</taxon>
        <taxon>Actinomycetota</taxon>
        <taxon>Actinomycetes</taxon>
        <taxon>Kitasatosporales</taxon>
        <taxon>Streptomycetaceae</taxon>
        <taxon>Streptomyces</taxon>
    </lineage>
</organism>
<reference evidence="5 6" key="1">
    <citation type="submission" date="2024-09" db="EMBL/GenBank/DDBJ databases">
        <authorList>
            <person name="Sun Q."/>
            <person name="Mori K."/>
        </authorList>
    </citation>
    <scope>NUCLEOTIDE SEQUENCE [LARGE SCALE GENOMIC DNA]</scope>
    <source>
        <strain evidence="5 6">JCM 4414</strain>
    </source>
</reference>
<keyword evidence="6" id="KW-1185">Reference proteome</keyword>
<dbReference type="SMART" id="SM00342">
    <property type="entry name" value="HTH_ARAC"/>
    <property type="match status" value="1"/>
</dbReference>
<dbReference type="EMBL" id="JBHMCT010000020">
    <property type="protein sequence ID" value="MFB9558243.1"/>
    <property type="molecule type" value="Genomic_DNA"/>
</dbReference>
<dbReference type="PROSITE" id="PS01124">
    <property type="entry name" value="HTH_ARAC_FAMILY_2"/>
    <property type="match status" value="1"/>
</dbReference>
<accession>A0ABV5QXJ3</accession>
<keyword evidence="3" id="KW-0804">Transcription</keyword>
<dbReference type="Pfam" id="PF12833">
    <property type="entry name" value="HTH_18"/>
    <property type="match status" value="1"/>
</dbReference>
<comment type="caution">
    <text evidence="5">The sequence shown here is derived from an EMBL/GenBank/DDBJ whole genome shotgun (WGS) entry which is preliminary data.</text>
</comment>
<evidence type="ECO:0000313" key="5">
    <source>
        <dbReference type="EMBL" id="MFB9558243.1"/>
    </source>
</evidence>
<evidence type="ECO:0000256" key="1">
    <source>
        <dbReference type="ARBA" id="ARBA00023015"/>
    </source>
</evidence>
<protein>
    <submittedName>
        <fullName evidence="5">Helix-turn-helix domain-containing protein</fullName>
    </submittedName>
</protein>
<dbReference type="SUPFAM" id="SSF46689">
    <property type="entry name" value="Homeodomain-like"/>
    <property type="match status" value="1"/>
</dbReference>